<dbReference type="Pfam" id="PF01520">
    <property type="entry name" value="Amidase_3"/>
    <property type="match status" value="1"/>
</dbReference>
<evidence type="ECO:0000259" key="4">
    <source>
        <dbReference type="SMART" id="SM00646"/>
    </source>
</evidence>
<organism evidence="5 6">
    <name type="scientific">Chitiniphilus purpureus</name>
    <dbReference type="NCBI Taxonomy" id="2981137"/>
    <lineage>
        <taxon>Bacteria</taxon>
        <taxon>Pseudomonadati</taxon>
        <taxon>Pseudomonadota</taxon>
        <taxon>Betaproteobacteria</taxon>
        <taxon>Neisseriales</taxon>
        <taxon>Chitinibacteraceae</taxon>
        <taxon>Chitiniphilus</taxon>
    </lineage>
</organism>
<evidence type="ECO:0000313" key="5">
    <source>
        <dbReference type="EMBL" id="UXY14725.1"/>
    </source>
</evidence>
<dbReference type="Gene3D" id="3.40.630.40">
    <property type="entry name" value="Zn-dependent exopeptidases"/>
    <property type="match status" value="1"/>
</dbReference>
<dbReference type="CDD" id="cd02696">
    <property type="entry name" value="MurNAc-LAA"/>
    <property type="match status" value="1"/>
</dbReference>
<dbReference type="RefSeq" id="WP_263124028.1">
    <property type="nucleotide sequence ID" value="NZ_CP106753.1"/>
</dbReference>
<evidence type="ECO:0000256" key="1">
    <source>
        <dbReference type="ARBA" id="ARBA00001561"/>
    </source>
</evidence>
<evidence type="ECO:0000256" key="2">
    <source>
        <dbReference type="ARBA" id="ARBA00011901"/>
    </source>
</evidence>
<evidence type="ECO:0000256" key="3">
    <source>
        <dbReference type="ARBA" id="ARBA00022801"/>
    </source>
</evidence>
<comment type="catalytic activity">
    <reaction evidence="1">
        <text>Hydrolyzes the link between N-acetylmuramoyl residues and L-amino acid residues in certain cell-wall glycopeptides.</text>
        <dbReference type="EC" id="3.5.1.28"/>
    </reaction>
</comment>
<dbReference type="SMART" id="SM00646">
    <property type="entry name" value="Ami_3"/>
    <property type="match status" value="1"/>
</dbReference>
<dbReference type="PANTHER" id="PTHR30404:SF0">
    <property type="entry name" value="N-ACETYLMURAMOYL-L-ALANINE AMIDASE AMIC"/>
    <property type="match status" value="1"/>
</dbReference>
<reference evidence="5" key="1">
    <citation type="submission" date="2022-10" db="EMBL/GenBank/DDBJ databases">
        <title>Chitiniphilus purpureus sp. nov., a novel chitin-degrading bacterium isolated from crawfish pond sediment.</title>
        <authorList>
            <person name="Li K."/>
        </authorList>
    </citation>
    <scope>NUCLEOTIDE SEQUENCE</scope>
    <source>
        <strain evidence="5">CD1</strain>
    </source>
</reference>
<keyword evidence="6" id="KW-1185">Reference proteome</keyword>
<dbReference type="SUPFAM" id="SSF53187">
    <property type="entry name" value="Zn-dependent exopeptidases"/>
    <property type="match status" value="1"/>
</dbReference>
<protein>
    <recommendedName>
        <fullName evidence="2">N-acetylmuramoyl-L-alanine amidase</fullName>
        <ecNumber evidence="2">3.5.1.28</ecNumber>
    </recommendedName>
</protein>
<sequence length="207" mass="22497">MSGSLQAPGAVSAYGVPEFEYNRALALELAQQLRRAGHLVLLIGAEGDETGLAARAQLATAARARFFVSLHHDSAQPRFLKQWTVNGTARWYTDFSGYSLFVSRSNPAFAVSAGCARAMGRQLREQGFRHTLHHSADVPGERRTLYDRELGVYEADFAVLRRAGMPAVLFEAGVILNRDDALMLGRPATRARLAGALVAALDGCLPR</sequence>
<dbReference type="PANTHER" id="PTHR30404">
    <property type="entry name" value="N-ACETYLMURAMOYL-L-ALANINE AMIDASE"/>
    <property type="match status" value="1"/>
</dbReference>
<dbReference type="InterPro" id="IPR002508">
    <property type="entry name" value="MurNAc-LAA_cat"/>
</dbReference>
<evidence type="ECO:0000313" key="6">
    <source>
        <dbReference type="Proteomes" id="UP001061302"/>
    </source>
</evidence>
<accession>A0ABY6DK39</accession>
<dbReference type="EMBL" id="CP106753">
    <property type="protein sequence ID" value="UXY14725.1"/>
    <property type="molecule type" value="Genomic_DNA"/>
</dbReference>
<keyword evidence="3" id="KW-0378">Hydrolase</keyword>
<gene>
    <name evidence="5" type="ORF">N8I74_15575</name>
</gene>
<dbReference type="EC" id="3.5.1.28" evidence="2"/>
<dbReference type="Proteomes" id="UP001061302">
    <property type="component" value="Chromosome"/>
</dbReference>
<proteinExistence type="predicted"/>
<name>A0ABY6DK39_9NEIS</name>
<feature type="domain" description="MurNAc-LAA" evidence="4">
    <location>
        <begin position="56"/>
        <end position="202"/>
    </location>
</feature>
<dbReference type="InterPro" id="IPR050695">
    <property type="entry name" value="N-acetylmuramoyl_amidase_3"/>
</dbReference>